<dbReference type="GO" id="GO:0070274">
    <property type="term" value="C:RES complex"/>
    <property type="evidence" value="ECO:0007669"/>
    <property type="project" value="TreeGrafter"/>
</dbReference>
<dbReference type="GO" id="GO:0000398">
    <property type="term" value="P:mRNA splicing, via spliceosome"/>
    <property type="evidence" value="ECO:0007669"/>
    <property type="project" value="TreeGrafter"/>
</dbReference>
<dbReference type="EMBL" id="VXIS01000378">
    <property type="protein sequence ID" value="KAA8893995.1"/>
    <property type="molecule type" value="Genomic_DNA"/>
</dbReference>
<dbReference type="GO" id="GO:0003723">
    <property type="term" value="F:RNA binding"/>
    <property type="evidence" value="ECO:0007669"/>
    <property type="project" value="TreeGrafter"/>
</dbReference>
<feature type="compositionally biased region" description="Basic residues" evidence="3">
    <location>
        <begin position="21"/>
        <end position="30"/>
    </location>
</feature>
<proteinExistence type="inferred from homology"/>
<dbReference type="InterPro" id="IPR051112">
    <property type="entry name" value="CWC26_splicing_factor"/>
</dbReference>
<dbReference type="AlphaFoldDB" id="A0A5J5F325"/>
<dbReference type="OrthoDB" id="6022at2759"/>
<evidence type="ECO:0000313" key="4">
    <source>
        <dbReference type="EMBL" id="KAA8893995.1"/>
    </source>
</evidence>
<evidence type="ECO:0000313" key="5">
    <source>
        <dbReference type="EMBL" id="KAA8901924.1"/>
    </source>
</evidence>
<dbReference type="EMBL" id="VXIS01000044">
    <property type="protein sequence ID" value="KAA8910648.1"/>
    <property type="molecule type" value="Genomic_DNA"/>
</dbReference>
<organism evidence="6 7">
    <name type="scientific">Sphaerosporella brunnea</name>
    <dbReference type="NCBI Taxonomy" id="1250544"/>
    <lineage>
        <taxon>Eukaryota</taxon>
        <taxon>Fungi</taxon>
        <taxon>Dikarya</taxon>
        <taxon>Ascomycota</taxon>
        <taxon>Pezizomycotina</taxon>
        <taxon>Pezizomycetes</taxon>
        <taxon>Pezizales</taxon>
        <taxon>Pyronemataceae</taxon>
        <taxon>Sphaerosporella</taxon>
    </lineage>
</organism>
<sequence length="321" mass="35260">MSSSLAEYLAKNYLTADAPKKKSTKKRKRKDKDAAASGVIIADDDAAGWENSRGGNNSEDEDAPTVAGVTKAFKKTNTSNWKTMSADDAEAAAAADAIIAANTDGNPVDDALTIADDSSVIKMSSGAHAGLQTAEQVAAQIAKAQAEERRRFEAADPAESGKGQETIYRDASGRIINIAMQRAEARKKLQEEEDKKRKEIELRKGDVQKLQSAERAKQLEDAKYMTLARYADDKELNEELKEQERWDDPAAAFLTKKKAGVSKTGQPLYQGAVPPNRFGIRPGHKWDGVDRGNGFEAKWFQAQNKKRERQTMAYTSQMDLD</sequence>
<dbReference type="EMBL" id="VXIS01000139">
    <property type="protein sequence ID" value="KAA8901924.1"/>
    <property type="molecule type" value="Genomic_DNA"/>
</dbReference>
<dbReference type="InterPro" id="IPR018609">
    <property type="entry name" value="Bud13"/>
</dbReference>
<comment type="caution">
    <text evidence="6">The sequence shown here is derived from an EMBL/GenBank/DDBJ whole genome shotgun (WGS) entry which is preliminary data.</text>
</comment>
<comment type="similarity">
    <text evidence="1">Belongs to the CWC26 family.</text>
</comment>
<reference evidence="6 7" key="1">
    <citation type="submission" date="2019-09" db="EMBL/GenBank/DDBJ databases">
        <title>Draft genome of the ectomycorrhizal ascomycete Sphaerosporella brunnea.</title>
        <authorList>
            <consortium name="DOE Joint Genome Institute"/>
            <person name="Benucci G.M."/>
            <person name="Marozzi G."/>
            <person name="Antonielli L."/>
            <person name="Sanchez S."/>
            <person name="Marco P."/>
            <person name="Wang X."/>
            <person name="Falini L.B."/>
            <person name="Barry K."/>
            <person name="Haridas S."/>
            <person name="Lipzen A."/>
            <person name="Labutti K."/>
            <person name="Grigoriev I.V."/>
            <person name="Murat C."/>
            <person name="Martin F."/>
            <person name="Albertini E."/>
            <person name="Donnini D."/>
            <person name="Bonito G."/>
        </authorList>
    </citation>
    <scope>NUCLEOTIDE SEQUENCE [LARGE SCALE GENOMIC DNA]</scope>
    <source>
        <strain evidence="6 7">Sb_GMNB300</strain>
    </source>
</reference>
<gene>
    <name evidence="6" type="ORF">FN846DRAFT_938608</name>
    <name evidence="5" type="ORF">FN846DRAFT_956083</name>
    <name evidence="4" type="ORF">FN846DRAFT_976391</name>
</gene>
<evidence type="ECO:0000313" key="6">
    <source>
        <dbReference type="EMBL" id="KAA8910648.1"/>
    </source>
</evidence>
<dbReference type="Pfam" id="PF09736">
    <property type="entry name" value="Bud13"/>
    <property type="match status" value="1"/>
</dbReference>
<feature type="region of interest" description="Disordered" evidence="3">
    <location>
        <begin position="264"/>
        <end position="285"/>
    </location>
</feature>
<dbReference type="FunCoup" id="A0A5J5F325">
    <property type="interactions" value="73"/>
</dbReference>
<evidence type="ECO:0000313" key="7">
    <source>
        <dbReference type="Proteomes" id="UP000326924"/>
    </source>
</evidence>
<dbReference type="PANTHER" id="PTHR31809">
    <property type="entry name" value="BUD13 HOMOLOG"/>
    <property type="match status" value="1"/>
</dbReference>
<evidence type="ECO:0000256" key="2">
    <source>
        <dbReference type="SAM" id="Coils"/>
    </source>
</evidence>
<feature type="region of interest" description="Disordered" evidence="3">
    <location>
        <begin position="19"/>
        <end position="65"/>
    </location>
</feature>
<feature type="coiled-coil region" evidence="2">
    <location>
        <begin position="175"/>
        <end position="202"/>
    </location>
</feature>
<protein>
    <submittedName>
        <fullName evidence="6">Pre-mRNA-splicing factor of RES complex-domain-containing protein</fullName>
    </submittedName>
</protein>
<dbReference type="PANTHER" id="PTHR31809:SF0">
    <property type="entry name" value="BUD13 HOMOLOG"/>
    <property type="match status" value="1"/>
</dbReference>
<keyword evidence="2" id="KW-0175">Coiled coil</keyword>
<dbReference type="Proteomes" id="UP000326924">
    <property type="component" value="Unassembled WGS sequence"/>
</dbReference>
<evidence type="ECO:0000256" key="3">
    <source>
        <dbReference type="SAM" id="MobiDB-lite"/>
    </source>
</evidence>
<evidence type="ECO:0000256" key="1">
    <source>
        <dbReference type="ARBA" id="ARBA00011069"/>
    </source>
</evidence>
<keyword evidence="7" id="KW-1185">Reference proteome</keyword>
<dbReference type="InParanoid" id="A0A5J5F325"/>
<dbReference type="GO" id="GO:0005684">
    <property type="term" value="C:U2-type spliceosomal complex"/>
    <property type="evidence" value="ECO:0007669"/>
    <property type="project" value="TreeGrafter"/>
</dbReference>
<name>A0A5J5F325_9PEZI</name>
<accession>A0A5J5F325</accession>